<evidence type="ECO:0000256" key="1">
    <source>
        <dbReference type="SAM" id="MobiDB-lite"/>
    </source>
</evidence>
<keyword evidence="3" id="KW-1185">Reference proteome</keyword>
<evidence type="ECO:0000313" key="3">
    <source>
        <dbReference type="Proteomes" id="UP001154078"/>
    </source>
</evidence>
<accession>A0A9P0BGN4</accession>
<organism evidence="2 3">
    <name type="scientific">Brassicogethes aeneus</name>
    <name type="common">Rape pollen beetle</name>
    <name type="synonym">Meligethes aeneus</name>
    <dbReference type="NCBI Taxonomy" id="1431903"/>
    <lineage>
        <taxon>Eukaryota</taxon>
        <taxon>Metazoa</taxon>
        <taxon>Ecdysozoa</taxon>
        <taxon>Arthropoda</taxon>
        <taxon>Hexapoda</taxon>
        <taxon>Insecta</taxon>
        <taxon>Pterygota</taxon>
        <taxon>Neoptera</taxon>
        <taxon>Endopterygota</taxon>
        <taxon>Coleoptera</taxon>
        <taxon>Polyphaga</taxon>
        <taxon>Cucujiformia</taxon>
        <taxon>Nitidulidae</taxon>
        <taxon>Meligethinae</taxon>
        <taxon>Brassicogethes</taxon>
    </lineage>
</organism>
<gene>
    <name evidence="2" type="ORF">MELIAE_LOCUS11039</name>
</gene>
<feature type="region of interest" description="Disordered" evidence="1">
    <location>
        <begin position="150"/>
        <end position="170"/>
    </location>
</feature>
<dbReference type="OrthoDB" id="6779177at2759"/>
<dbReference type="AlphaFoldDB" id="A0A9P0BGN4"/>
<proteinExistence type="predicted"/>
<sequence>MSDCTQTIESTTLENSRKRPRQPAKWKCIINKKSRYSPQLPQYPECNHNKKLMQCKQLTMADILHFHKALYQSDNKIDQDNFIIKFCSVYKPKRPNPYLNEPRKTLTSKYFIIKKNDGIMIPVCRQTFLKVLGIKRDRVQGVLARHFHADGKTAKENRGGDHKSHKNTERKRKVQAIAIVVGSSTDKLQKQNVHCYHWNESQLPTGSNEIASAIYHRLVNTDMENFTTLRLIADGCGEFLHKLIKKIRKKEVIVQPEEYVNLIEENFTAWNLADPQTVTVYDWRKESKKYLKPPGSWHFQFNPSKRFFLKKTKNGVSVQGEVNYKSECSIPRAVNKKGSGTPNSIKPSVVTVGKKINDKKLKSIDGLLKKHYGTNKPWKDLEQLNFYKDLIQNFDENNLEEPIPEDDFSCEYAEEIYLAF</sequence>
<dbReference type="Proteomes" id="UP001154078">
    <property type="component" value="Chromosome 8"/>
</dbReference>
<name>A0A9P0BGN4_BRAAE</name>
<feature type="compositionally biased region" description="Basic and acidic residues" evidence="1">
    <location>
        <begin position="150"/>
        <end position="162"/>
    </location>
</feature>
<protein>
    <submittedName>
        <fullName evidence="2">Uncharacterized protein</fullName>
    </submittedName>
</protein>
<reference evidence="2" key="1">
    <citation type="submission" date="2021-12" db="EMBL/GenBank/DDBJ databases">
        <authorList>
            <person name="King R."/>
        </authorList>
    </citation>
    <scope>NUCLEOTIDE SEQUENCE</scope>
</reference>
<dbReference type="EMBL" id="OV121139">
    <property type="protein sequence ID" value="CAH0561701.1"/>
    <property type="molecule type" value="Genomic_DNA"/>
</dbReference>
<evidence type="ECO:0000313" key="2">
    <source>
        <dbReference type="EMBL" id="CAH0561701.1"/>
    </source>
</evidence>